<keyword evidence="4" id="KW-1185">Reference proteome</keyword>
<dbReference type="AlphaFoldDB" id="A0A0J7JZ75"/>
<gene>
    <name evidence="3" type="ORF">RF55_20180</name>
</gene>
<feature type="domain" description="MADF" evidence="2">
    <location>
        <begin position="32"/>
        <end position="123"/>
    </location>
</feature>
<dbReference type="InterPro" id="IPR006578">
    <property type="entry name" value="MADF-dom"/>
</dbReference>
<dbReference type="OrthoDB" id="6147983at2759"/>
<dbReference type="PANTHER" id="PTHR12243:SF60">
    <property type="entry name" value="SI:CH211-15D5.12-RELATED"/>
    <property type="match status" value="1"/>
</dbReference>
<dbReference type="GO" id="GO:0005667">
    <property type="term" value="C:transcription regulator complex"/>
    <property type="evidence" value="ECO:0007669"/>
    <property type="project" value="TreeGrafter"/>
</dbReference>
<dbReference type="Pfam" id="PF10545">
    <property type="entry name" value="MADF_DNA_bdg"/>
    <property type="match status" value="1"/>
</dbReference>
<dbReference type="EMBL" id="LBMM01020033">
    <property type="protein sequence ID" value="KMQ83382.1"/>
    <property type="molecule type" value="Genomic_DNA"/>
</dbReference>
<organism evidence="3 4">
    <name type="scientific">Lasius niger</name>
    <name type="common">Black garden ant</name>
    <dbReference type="NCBI Taxonomy" id="67767"/>
    <lineage>
        <taxon>Eukaryota</taxon>
        <taxon>Metazoa</taxon>
        <taxon>Ecdysozoa</taxon>
        <taxon>Arthropoda</taxon>
        <taxon>Hexapoda</taxon>
        <taxon>Insecta</taxon>
        <taxon>Pterygota</taxon>
        <taxon>Neoptera</taxon>
        <taxon>Endopterygota</taxon>
        <taxon>Hymenoptera</taxon>
        <taxon>Apocrita</taxon>
        <taxon>Aculeata</taxon>
        <taxon>Formicoidea</taxon>
        <taxon>Formicidae</taxon>
        <taxon>Formicinae</taxon>
        <taxon>Lasius</taxon>
        <taxon>Lasius</taxon>
    </lineage>
</organism>
<protein>
    <submittedName>
        <fullName evidence="3">Transcription factor adf-1</fullName>
    </submittedName>
</protein>
<proteinExistence type="predicted"/>
<name>A0A0J7JZ75_LASNI</name>
<evidence type="ECO:0000313" key="3">
    <source>
        <dbReference type="EMBL" id="KMQ83382.1"/>
    </source>
</evidence>
<dbReference type="InterPro" id="IPR039353">
    <property type="entry name" value="TF_Adf1"/>
</dbReference>
<sequence length="354" mass="40649">MSDHNQYCNMFANNNSENEILENESVKQSDELLIDAVRAYPHLYNHKDPNFKDHLMKENSWKEIALAVNIPVSDCQIRWVRLRERFGKEKRQSELDSRSGSGVSKRSVFTYYENMSFLNDHIKRRKSYTNVSNLKRPKMIEVTNKPHTYISSTISSAKKDEQEINLLMDSANIENTEPPTSQLSNVADPVIEVPIQPCANFLTPFKKNFLPDTDPAVSSMTSQKNGDSNSTGSPRRFPDAFHSLDESDESTRSSMFSMRESTPSPAPKIRQATPLSRRPPSKKKNNSAELESSLILVCQTMHQRLQDNRNSEMTGSLDETFAKLIVNQLERLPPHEKQKRQQAIMQILYEPYDF</sequence>
<reference evidence="3 4" key="1">
    <citation type="submission" date="2015-04" db="EMBL/GenBank/DDBJ databases">
        <title>Lasius niger genome sequencing.</title>
        <authorList>
            <person name="Konorov E.A."/>
            <person name="Nikitin M.A."/>
            <person name="Kirill M.V."/>
            <person name="Chang P."/>
        </authorList>
    </citation>
    <scope>NUCLEOTIDE SEQUENCE [LARGE SCALE GENOMIC DNA]</scope>
    <source>
        <tissue evidence="3">Whole</tissue>
    </source>
</reference>
<dbReference type="PROSITE" id="PS51029">
    <property type="entry name" value="MADF"/>
    <property type="match status" value="1"/>
</dbReference>
<dbReference type="GO" id="GO:0006357">
    <property type="term" value="P:regulation of transcription by RNA polymerase II"/>
    <property type="evidence" value="ECO:0007669"/>
    <property type="project" value="TreeGrafter"/>
</dbReference>
<dbReference type="PANTHER" id="PTHR12243">
    <property type="entry name" value="MADF DOMAIN TRANSCRIPTION FACTOR"/>
    <property type="match status" value="1"/>
</dbReference>
<evidence type="ECO:0000259" key="2">
    <source>
        <dbReference type="PROSITE" id="PS51029"/>
    </source>
</evidence>
<evidence type="ECO:0000256" key="1">
    <source>
        <dbReference type="SAM" id="MobiDB-lite"/>
    </source>
</evidence>
<comment type="caution">
    <text evidence="3">The sequence shown here is derived from an EMBL/GenBank/DDBJ whole genome shotgun (WGS) entry which is preliminary data.</text>
</comment>
<dbReference type="PaxDb" id="67767-A0A0J7JZ75"/>
<dbReference type="SMART" id="SM00595">
    <property type="entry name" value="MADF"/>
    <property type="match status" value="1"/>
</dbReference>
<dbReference type="Proteomes" id="UP000036403">
    <property type="component" value="Unassembled WGS sequence"/>
</dbReference>
<accession>A0A0J7JZ75</accession>
<feature type="region of interest" description="Disordered" evidence="1">
    <location>
        <begin position="214"/>
        <end position="289"/>
    </location>
</feature>
<dbReference type="GO" id="GO:0005634">
    <property type="term" value="C:nucleus"/>
    <property type="evidence" value="ECO:0007669"/>
    <property type="project" value="TreeGrafter"/>
</dbReference>
<feature type="compositionally biased region" description="Basic and acidic residues" evidence="1">
    <location>
        <begin position="236"/>
        <end position="251"/>
    </location>
</feature>
<feature type="compositionally biased region" description="Polar residues" evidence="1">
    <location>
        <begin position="216"/>
        <end position="233"/>
    </location>
</feature>
<evidence type="ECO:0000313" key="4">
    <source>
        <dbReference type="Proteomes" id="UP000036403"/>
    </source>
</evidence>
<feature type="compositionally biased region" description="Polar residues" evidence="1">
    <location>
        <begin position="252"/>
        <end position="263"/>
    </location>
</feature>